<comment type="function">
    <text evidence="9 11">Catalyzes the attachment of isoleucine to tRNA(Ile). As IleRS can inadvertently accommodate and process structurally similar amino acids such as valine, to avoid such errors it has two additional distinct tRNA(Ile)-dependent editing activities. One activity is designated as 'pretransfer' editing and involves the hydrolysis of activated Val-AMP. The other activity is designated 'posttransfer' editing and involves deacylation of mischarged Val-tRNA(Ile).</text>
</comment>
<dbReference type="InterPro" id="IPR002301">
    <property type="entry name" value="Ile-tRNA-ligase"/>
</dbReference>
<gene>
    <name evidence="11" type="primary">ileS</name>
    <name evidence="15" type="ORF">EJ104_04965</name>
</gene>
<evidence type="ECO:0000256" key="2">
    <source>
        <dbReference type="ARBA" id="ARBA00022598"/>
    </source>
</evidence>
<evidence type="ECO:0000256" key="1">
    <source>
        <dbReference type="ARBA" id="ARBA00022490"/>
    </source>
</evidence>
<dbReference type="GO" id="GO:0002161">
    <property type="term" value="F:aminoacyl-tRNA deacylase activity"/>
    <property type="evidence" value="ECO:0007669"/>
    <property type="project" value="InterPro"/>
</dbReference>
<dbReference type="Pfam" id="PF00133">
    <property type="entry name" value="tRNA-synt_1"/>
    <property type="match status" value="1"/>
</dbReference>
<dbReference type="InterPro" id="IPR023586">
    <property type="entry name" value="Ile-tRNA-ligase_type2"/>
</dbReference>
<evidence type="ECO:0000259" key="13">
    <source>
        <dbReference type="Pfam" id="PF00133"/>
    </source>
</evidence>
<dbReference type="Pfam" id="PF19302">
    <property type="entry name" value="DUF5915"/>
    <property type="match status" value="1"/>
</dbReference>
<evidence type="ECO:0000313" key="16">
    <source>
        <dbReference type="Proteomes" id="UP000277766"/>
    </source>
</evidence>
<dbReference type="NCBIfam" id="TIGR00392">
    <property type="entry name" value="ileS"/>
    <property type="match status" value="1"/>
</dbReference>
<dbReference type="GO" id="GO:0005524">
    <property type="term" value="F:ATP binding"/>
    <property type="evidence" value="ECO:0007669"/>
    <property type="project" value="UniProtKB-UniRule"/>
</dbReference>
<comment type="domain">
    <text evidence="11">IleRS has two distinct active sites: one for aminoacylation and one for editing. The misactivated valine is translocated from the active site to the editing site, which sterically excludes the correctly activated isoleucine. The single editing site contains two valyl binding pockets, one specific for each substrate (Val-AMP or Val-tRNA(Ile)).</text>
</comment>
<dbReference type="InterPro" id="IPR002300">
    <property type="entry name" value="aa-tRNA-synth_Ia"/>
</dbReference>
<feature type="region of interest" description="Disordered" evidence="12">
    <location>
        <begin position="834"/>
        <end position="854"/>
    </location>
</feature>
<keyword evidence="7 11" id="KW-0648">Protein biosynthesis</keyword>
<evidence type="ECO:0000259" key="14">
    <source>
        <dbReference type="Pfam" id="PF08264"/>
    </source>
</evidence>
<evidence type="ECO:0000256" key="7">
    <source>
        <dbReference type="ARBA" id="ARBA00022917"/>
    </source>
</evidence>
<comment type="caution">
    <text evidence="15">The sequence shown here is derived from an EMBL/GenBank/DDBJ whole genome shotgun (WGS) entry which is preliminary data.</text>
</comment>
<comment type="subunit">
    <text evidence="11">Monomer.</text>
</comment>
<dbReference type="Gene3D" id="3.40.50.620">
    <property type="entry name" value="HUPs"/>
    <property type="match status" value="2"/>
</dbReference>
<feature type="short sequence motif" description="'KMSKS' region" evidence="11">
    <location>
        <begin position="634"/>
        <end position="638"/>
    </location>
</feature>
<keyword evidence="8 11" id="KW-0030">Aminoacyl-tRNA synthetase</keyword>
<comment type="cofactor">
    <cofactor evidence="11">
        <name>Zn(2+)</name>
        <dbReference type="ChEBI" id="CHEBI:29105"/>
    </cofactor>
</comment>
<evidence type="ECO:0000313" key="15">
    <source>
        <dbReference type="EMBL" id="RTR28707.1"/>
    </source>
</evidence>
<evidence type="ECO:0000256" key="4">
    <source>
        <dbReference type="ARBA" id="ARBA00022741"/>
    </source>
</evidence>
<dbReference type="InterPro" id="IPR014729">
    <property type="entry name" value="Rossmann-like_a/b/a_fold"/>
</dbReference>
<feature type="domain" description="Methionyl/Valyl/Leucyl/Isoleucyl-tRNA synthetase anticodon-binding" evidence="14">
    <location>
        <begin position="720"/>
        <end position="901"/>
    </location>
</feature>
<dbReference type="Gene3D" id="1.10.730.10">
    <property type="entry name" value="Isoleucyl-tRNA Synthetase, Domain 1"/>
    <property type="match status" value="1"/>
</dbReference>
<dbReference type="InterPro" id="IPR033709">
    <property type="entry name" value="Anticodon_Ile_ABEc"/>
</dbReference>
<dbReference type="GO" id="GO:0006428">
    <property type="term" value="P:isoleucyl-tRNA aminoacylation"/>
    <property type="evidence" value="ECO:0007669"/>
    <property type="project" value="UniProtKB-UniRule"/>
</dbReference>
<dbReference type="PRINTS" id="PR00984">
    <property type="entry name" value="TRNASYNTHILE"/>
</dbReference>
<dbReference type="SUPFAM" id="SSF52374">
    <property type="entry name" value="Nucleotidylyl transferase"/>
    <property type="match status" value="1"/>
</dbReference>
<comment type="subcellular location">
    <subcellularLocation>
        <location evidence="11">Cytoplasm</location>
    </subcellularLocation>
</comment>
<keyword evidence="1 11" id="KW-0963">Cytoplasm</keyword>
<organism evidence="15 16">
    <name type="scientific">Deinococcus radiophilus</name>
    <dbReference type="NCBI Taxonomy" id="32062"/>
    <lineage>
        <taxon>Bacteria</taxon>
        <taxon>Thermotogati</taxon>
        <taxon>Deinococcota</taxon>
        <taxon>Deinococci</taxon>
        <taxon>Deinococcales</taxon>
        <taxon>Deinococcaceae</taxon>
        <taxon>Deinococcus</taxon>
    </lineage>
</organism>
<dbReference type="HAMAP" id="MF_02003">
    <property type="entry name" value="Ile_tRNA_synth_type2"/>
    <property type="match status" value="1"/>
</dbReference>
<dbReference type="InterPro" id="IPR013155">
    <property type="entry name" value="M/V/L/I-tRNA-synth_anticd-bd"/>
</dbReference>
<name>A0A3S0KE23_9DEIO</name>
<evidence type="ECO:0000256" key="3">
    <source>
        <dbReference type="ARBA" id="ARBA00022723"/>
    </source>
</evidence>
<keyword evidence="6 11" id="KW-0067">ATP-binding</keyword>
<keyword evidence="2 11" id="KW-0436">Ligase</keyword>
<evidence type="ECO:0000256" key="5">
    <source>
        <dbReference type="ARBA" id="ARBA00022833"/>
    </source>
</evidence>
<evidence type="ECO:0000256" key="10">
    <source>
        <dbReference type="ARBA" id="ARBA00048359"/>
    </source>
</evidence>
<keyword evidence="3 11" id="KW-0479">Metal-binding</keyword>
<evidence type="ECO:0000256" key="8">
    <source>
        <dbReference type="ARBA" id="ARBA00023146"/>
    </source>
</evidence>
<accession>A0A3S0KE23</accession>
<feature type="domain" description="Aminoacyl-tRNA synthetase class Ia" evidence="13">
    <location>
        <begin position="20"/>
        <end position="670"/>
    </location>
</feature>
<dbReference type="Pfam" id="PF08264">
    <property type="entry name" value="Anticodon_1"/>
    <property type="match status" value="1"/>
</dbReference>
<evidence type="ECO:0000256" key="11">
    <source>
        <dbReference type="HAMAP-Rule" id="MF_02003"/>
    </source>
</evidence>
<dbReference type="SUPFAM" id="SSF47323">
    <property type="entry name" value="Anticodon-binding domain of a subclass of class I aminoacyl-tRNA synthetases"/>
    <property type="match status" value="1"/>
</dbReference>
<feature type="short sequence motif" description="'HIGH' region" evidence="11">
    <location>
        <begin position="49"/>
        <end position="59"/>
    </location>
</feature>
<keyword evidence="5 11" id="KW-0862">Zinc</keyword>
<evidence type="ECO:0000256" key="9">
    <source>
        <dbReference type="ARBA" id="ARBA00025217"/>
    </source>
</evidence>
<dbReference type="Proteomes" id="UP000277766">
    <property type="component" value="Unassembled WGS sequence"/>
</dbReference>
<dbReference type="GO" id="GO:0000049">
    <property type="term" value="F:tRNA binding"/>
    <property type="evidence" value="ECO:0007669"/>
    <property type="project" value="InterPro"/>
</dbReference>
<keyword evidence="4 11" id="KW-0547">Nucleotide-binding</keyword>
<feature type="region of interest" description="Disordered" evidence="12">
    <location>
        <begin position="772"/>
        <end position="791"/>
    </location>
</feature>
<dbReference type="RefSeq" id="WP_126351656.1">
    <property type="nucleotide sequence ID" value="NZ_CP086380.1"/>
</dbReference>
<dbReference type="GO" id="GO:0008270">
    <property type="term" value="F:zinc ion binding"/>
    <property type="evidence" value="ECO:0007669"/>
    <property type="project" value="UniProtKB-UniRule"/>
</dbReference>
<comment type="similarity">
    <text evidence="11">Belongs to the class-I aminoacyl-tRNA synthetase family. IleS type 2 subfamily.</text>
</comment>
<dbReference type="FunFam" id="3.40.50.620:FF:000075">
    <property type="entry name" value="Isoleucine--tRNA ligase"/>
    <property type="match status" value="1"/>
</dbReference>
<dbReference type="InterPro" id="IPR009080">
    <property type="entry name" value="tRNAsynth_Ia_anticodon-bd"/>
</dbReference>
<protein>
    <recommendedName>
        <fullName evidence="11">Isoleucine--tRNA ligase</fullName>
        <ecNumber evidence="11">6.1.1.5</ecNumber>
    </recommendedName>
    <alternativeName>
        <fullName evidence="11">Isoleucyl-tRNA synthetase</fullName>
        <shortName evidence="11">IleRS</shortName>
    </alternativeName>
</protein>
<dbReference type="PANTHER" id="PTHR42780:SF1">
    <property type="entry name" value="ISOLEUCINE--TRNA LIGASE, CYTOPLASMIC"/>
    <property type="match status" value="1"/>
</dbReference>
<reference evidence="15 16" key="1">
    <citation type="submission" date="2018-12" db="EMBL/GenBank/DDBJ databases">
        <title>Deinococcus radiophilus ATCC 27603 genome sequencing and assembly.</title>
        <authorList>
            <person name="Maclea K.S."/>
            <person name="Maynard C.R."/>
        </authorList>
    </citation>
    <scope>NUCLEOTIDE SEQUENCE [LARGE SCALE GENOMIC DNA]</scope>
    <source>
        <strain evidence="15 16">ATCC 27603</strain>
    </source>
</reference>
<comment type="catalytic activity">
    <reaction evidence="10 11">
        <text>tRNA(Ile) + L-isoleucine + ATP = L-isoleucyl-tRNA(Ile) + AMP + diphosphate</text>
        <dbReference type="Rhea" id="RHEA:11060"/>
        <dbReference type="Rhea" id="RHEA-COMP:9666"/>
        <dbReference type="Rhea" id="RHEA-COMP:9695"/>
        <dbReference type="ChEBI" id="CHEBI:30616"/>
        <dbReference type="ChEBI" id="CHEBI:33019"/>
        <dbReference type="ChEBI" id="CHEBI:58045"/>
        <dbReference type="ChEBI" id="CHEBI:78442"/>
        <dbReference type="ChEBI" id="CHEBI:78528"/>
        <dbReference type="ChEBI" id="CHEBI:456215"/>
        <dbReference type="EC" id="6.1.1.5"/>
    </reaction>
</comment>
<feature type="binding site" evidence="11">
    <location>
        <position position="637"/>
    </location>
    <ligand>
        <name>ATP</name>
        <dbReference type="ChEBI" id="CHEBI:30616"/>
    </ligand>
</feature>
<sequence length="1107" mass="123409">MTTFKPVPPQPNYAELERGILQKWKAERVFEQTQERPSDKEFVFYEGPPTANGKPALHHVLARSFKDIFPRYKVMQGYHVTRKGGWDTHGLPVEISVEKRLGLQGRNHGATREEMEEFNRLCRTSVWETIQDWNELTERMGYWVDLDDPYVTYEQEYVESVWNLLRRLHDQGMLEQDYKVVPLSPRISSTLSRAELGEVDSYRLVDDPSIYVRLPVVWDTLPERAHAALSALNGEGRQGLALLIWTTTPWTLPSNTLAAVNPDLTYVAAQSNVGPVIVAEEALERLAALQGEVPLEVLARFQGRDLAGVEYEPPFPEVSLELGAQRELHQRREDGRPLMHFVVMADFISAADGSGVAHQAPVYGAEDLEVAREYGVPMVFGVDDHGTLQVTGERGKFFKDADKGLIRDMKERGLVFWAGTLKHRYPFHDRTGDPILYFAKKSWYVRTSQYADEMLAQNEKINWVPGNIKRGRFGNWLEGNVDWAISRERYWGTPLPFWMSEDGDLIVVGSRAELEELTGRDLSELDLHRPYIDDITFERDGKAYRRVPEVLDVWFDSGAMPYAQWGLLLDREGHAMRGGEQFARHYPADFISEAIDQTRGWFYTLHAISTLLYGQPAYKNVICLGHIVDEKGAKMSKSKGNVIAPLPLFDQYGADSVRWYMFTASDPGDQKRFSERLVGEAQRGFVNTLWNVYSFFVLYANLDQPDLNAARPVAERSEMDRWLLSRLEETVRDVTTRLDAYDVRGAGRSLAGFTDDLSNWYVRRSRSRFWSGTPAAGGGPGRPSGASGSGAQVNHDAYATLHDALLTVTKLAAPFTPFIADELYRNLSAGAVSGTPSGASTDAAGETGEQSVHLESWPQVREDRLDEGLTRDMAAVLKVVELGRAVRGQYNLKVRQPLSKVQVRLPDAALENAVRAHEEQVREELNVKAVEYLGEGTELITYSLRPNLPVVGKKYGKQLPALKAALAAADAAAVVATVQAGGVARLGEFELSAEELLIDAGAPEGVAAAEDSGYLVAFDTELTRELILEGLARDLVRGIQEGRKAAGFEVSDRITLSLELHGDALEAAQAFEAYIADEVLAEGGISYGPAEGHSAEVEGGTAWLKRL</sequence>
<evidence type="ECO:0000256" key="6">
    <source>
        <dbReference type="ARBA" id="ARBA00022840"/>
    </source>
</evidence>
<evidence type="ECO:0000256" key="12">
    <source>
        <dbReference type="SAM" id="MobiDB-lite"/>
    </source>
</evidence>
<dbReference type="EC" id="6.1.1.5" evidence="11"/>
<dbReference type="OrthoDB" id="9810365at2"/>
<dbReference type="CDD" id="cd07961">
    <property type="entry name" value="Anticodon_Ia_Ile_ABEc"/>
    <property type="match status" value="1"/>
</dbReference>
<proteinExistence type="inferred from homology"/>
<dbReference type="PANTHER" id="PTHR42780">
    <property type="entry name" value="SOLEUCYL-TRNA SYNTHETASE"/>
    <property type="match status" value="1"/>
</dbReference>
<dbReference type="AlphaFoldDB" id="A0A3S0KE23"/>
<dbReference type="InterPro" id="IPR009008">
    <property type="entry name" value="Val/Leu/Ile-tRNA-synth_edit"/>
</dbReference>
<dbReference type="EMBL" id="RXPE01000006">
    <property type="protein sequence ID" value="RTR28707.1"/>
    <property type="molecule type" value="Genomic_DNA"/>
</dbReference>
<dbReference type="GO" id="GO:0004822">
    <property type="term" value="F:isoleucine-tRNA ligase activity"/>
    <property type="evidence" value="ECO:0007669"/>
    <property type="project" value="UniProtKB-UniRule"/>
</dbReference>
<dbReference type="GO" id="GO:0005737">
    <property type="term" value="C:cytoplasm"/>
    <property type="evidence" value="ECO:0007669"/>
    <property type="project" value="UniProtKB-SubCell"/>
</dbReference>
<keyword evidence="16" id="KW-1185">Reference proteome</keyword>
<dbReference type="SUPFAM" id="SSF50677">
    <property type="entry name" value="ValRS/IleRS/LeuRS editing domain"/>
    <property type="match status" value="1"/>
</dbReference>